<organism evidence="4 5">
    <name type="scientific">Aspergillus chevalieri</name>
    <name type="common">Eurotium chevalieri</name>
    <dbReference type="NCBI Taxonomy" id="182096"/>
    <lineage>
        <taxon>Eukaryota</taxon>
        <taxon>Fungi</taxon>
        <taxon>Dikarya</taxon>
        <taxon>Ascomycota</taxon>
        <taxon>Pezizomycotina</taxon>
        <taxon>Eurotiomycetes</taxon>
        <taxon>Eurotiomycetidae</taxon>
        <taxon>Eurotiales</taxon>
        <taxon>Aspergillaceae</taxon>
        <taxon>Aspergillus</taxon>
        <taxon>Aspergillus subgen. Aspergillus</taxon>
    </lineage>
</organism>
<sequence>MGSFTFRWPYNGNEVFVTGTFDDWGKTVRLDRVGDVFEKTISLPETDEKIQYKFVVDGNWITDSSTPQESVGGNINNVLYRDQIKDTSTITDIPQLAGAAVMSGVTPDSSTAALAANVPKESEKQASTLSSAAPESTTANLAKQVPSENRNNEGVPGSFPDTPATEAETFSVNPIPASSGASNPIKLKPGEKVPDPNTTHSNTVQSTVRTDPAGYEQDPSGSLAGLPTATNPAASHSNPTGGRRQSKIIPESGLPVDGESIGLTDTGVTIETATPSATTVGLASAVPLESQKQNSTSGAGAVSEVPDRVKNSISEAHRDPEAAADKGAVEEKKEFEDELKRKVKPSEAGGTPAPTTTAATTETAPAATGGASQSGELSPRSPSPSEPTVTTGIASAKAPEASNATGVSSPLSAGPTVTTGPAESKAPEVSSPKDNSAAEGAGAATGAEDKDIGKAVSEGTRTDTREHSSLTGPPRKSGSTSGPAAGAGQAGTKSSEPKQDGFKLGESKQTGAGDTSATNGNGNGTVRKDYADQAQGKANDVAKEQKKKHRGSGLFQKLKEKFK</sequence>
<dbReference type="EMBL" id="AP024417">
    <property type="protein sequence ID" value="BCR85492.1"/>
    <property type="molecule type" value="Genomic_DNA"/>
</dbReference>
<evidence type="ECO:0000259" key="3">
    <source>
        <dbReference type="Pfam" id="PF16561"/>
    </source>
</evidence>
<dbReference type="InterPro" id="IPR014756">
    <property type="entry name" value="Ig_E-set"/>
</dbReference>
<dbReference type="RefSeq" id="XP_043134014.1">
    <property type="nucleotide sequence ID" value="XM_043285310.1"/>
</dbReference>
<feature type="compositionally biased region" description="Polar residues" evidence="2">
    <location>
        <begin position="402"/>
        <end position="421"/>
    </location>
</feature>
<evidence type="ECO:0000256" key="2">
    <source>
        <dbReference type="SAM" id="MobiDB-lite"/>
    </source>
</evidence>
<reference evidence="4" key="1">
    <citation type="submission" date="2021-01" db="EMBL/GenBank/DDBJ databases">
        <authorList>
            <consortium name="Aspergillus chevalieri M1 genome sequencing consortium"/>
            <person name="Kazuki M."/>
            <person name="Futagami T."/>
        </authorList>
    </citation>
    <scope>NUCLEOTIDE SEQUENCE</scope>
    <source>
        <strain evidence="4">M1</strain>
    </source>
</reference>
<feature type="compositionally biased region" description="Basic and acidic residues" evidence="2">
    <location>
        <begin position="305"/>
        <end position="340"/>
    </location>
</feature>
<dbReference type="GO" id="GO:0019901">
    <property type="term" value="F:protein kinase binding"/>
    <property type="evidence" value="ECO:0007669"/>
    <property type="project" value="TreeGrafter"/>
</dbReference>
<dbReference type="KEGG" id="ache:ACHE_20950A"/>
<feature type="region of interest" description="Disordered" evidence="2">
    <location>
        <begin position="284"/>
        <end position="563"/>
    </location>
</feature>
<dbReference type="GO" id="GO:0005634">
    <property type="term" value="C:nucleus"/>
    <property type="evidence" value="ECO:0007669"/>
    <property type="project" value="TreeGrafter"/>
</dbReference>
<dbReference type="GO" id="GO:0007165">
    <property type="term" value="P:signal transduction"/>
    <property type="evidence" value="ECO:0007669"/>
    <property type="project" value="TreeGrafter"/>
</dbReference>
<feature type="compositionally biased region" description="Basic and acidic residues" evidence="2">
    <location>
        <begin position="495"/>
        <end position="506"/>
    </location>
</feature>
<feature type="compositionally biased region" description="Low complexity" evidence="2">
    <location>
        <begin position="347"/>
        <end position="371"/>
    </location>
</feature>
<evidence type="ECO:0000313" key="4">
    <source>
        <dbReference type="EMBL" id="BCR85492.1"/>
    </source>
</evidence>
<dbReference type="GO" id="GO:0005737">
    <property type="term" value="C:cytoplasm"/>
    <property type="evidence" value="ECO:0007669"/>
    <property type="project" value="TreeGrafter"/>
</dbReference>
<feature type="compositionally biased region" description="Low complexity" evidence="2">
    <location>
        <begin position="437"/>
        <end position="446"/>
    </location>
</feature>
<evidence type="ECO:0000256" key="1">
    <source>
        <dbReference type="ARBA" id="ARBA00038216"/>
    </source>
</evidence>
<dbReference type="Gene3D" id="2.60.40.10">
    <property type="entry name" value="Immunoglobulins"/>
    <property type="match status" value="1"/>
</dbReference>
<name>A0A7R7VJF7_ASPCH</name>
<dbReference type="GeneID" id="66979851"/>
<dbReference type="PANTHER" id="PTHR10343">
    <property type="entry name" value="5'-AMP-ACTIVATED PROTEIN KINASE , BETA SUBUNIT"/>
    <property type="match status" value="1"/>
</dbReference>
<feature type="compositionally biased region" description="Polar residues" evidence="2">
    <location>
        <begin position="228"/>
        <end position="240"/>
    </location>
</feature>
<dbReference type="Proteomes" id="UP000637239">
    <property type="component" value="Chromosome 2"/>
</dbReference>
<dbReference type="GO" id="GO:0031588">
    <property type="term" value="C:nucleotide-activated protein kinase complex"/>
    <property type="evidence" value="ECO:0007669"/>
    <property type="project" value="TreeGrafter"/>
</dbReference>
<dbReference type="InterPro" id="IPR013783">
    <property type="entry name" value="Ig-like_fold"/>
</dbReference>
<evidence type="ECO:0000313" key="5">
    <source>
        <dbReference type="Proteomes" id="UP000637239"/>
    </source>
</evidence>
<dbReference type="PANTHER" id="PTHR10343:SF81">
    <property type="entry name" value="CRUCIFORM DNA-RECOGNIZING PROTEIN 1-RELATED"/>
    <property type="match status" value="1"/>
</dbReference>
<dbReference type="CDD" id="cd02859">
    <property type="entry name" value="E_set_AMPKbeta_like_N"/>
    <property type="match status" value="1"/>
</dbReference>
<dbReference type="AlphaFoldDB" id="A0A7R7VJF7"/>
<feature type="region of interest" description="Disordered" evidence="2">
    <location>
        <begin position="115"/>
        <end position="269"/>
    </location>
</feature>
<feature type="compositionally biased region" description="Low complexity" evidence="2">
    <location>
        <begin position="477"/>
        <end position="491"/>
    </location>
</feature>
<dbReference type="SUPFAM" id="SSF81296">
    <property type="entry name" value="E set domains"/>
    <property type="match status" value="1"/>
</dbReference>
<feature type="compositionally biased region" description="Polar residues" evidence="2">
    <location>
        <begin position="196"/>
        <end position="209"/>
    </location>
</feature>
<protein>
    <recommendedName>
        <fullName evidence="3">AMP-activated protein kinase glycogen-binding domain-containing protein</fullName>
    </recommendedName>
</protein>
<feature type="compositionally biased region" description="Polar residues" evidence="2">
    <location>
        <begin position="507"/>
        <end position="520"/>
    </location>
</feature>
<reference evidence="4" key="2">
    <citation type="submission" date="2021-02" db="EMBL/GenBank/DDBJ databases">
        <title>Aspergillus chevalieri M1 genome sequence.</title>
        <authorList>
            <person name="Kadooka C."/>
            <person name="Mori K."/>
            <person name="Futagami T."/>
        </authorList>
    </citation>
    <scope>NUCLEOTIDE SEQUENCE</scope>
    <source>
        <strain evidence="4">M1</strain>
    </source>
</reference>
<dbReference type="Pfam" id="PF16561">
    <property type="entry name" value="AMPK1_CBM"/>
    <property type="match status" value="1"/>
</dbReference>
<feature type="domain" description="AMP-activated protein kinase glycogen-binding" evidence="3">
    <location>
        <begin position="4"/>
        <end position="79"/>
    </location>
</feature>
<comment type="similarity">
    <text evidence="1">Belongs to the CRP1/MDG1 family.</text>
</comment>
<keyword evidence="5" id="KW-1185">Reference proteome</keyword>
<dbReference type="InterPro" id="IPR050827">
    <property type="entry name" value="CRP1_MDG1_kinase"/>
</dbReference>
<proteinExistence type="inferred from homology"/>
<feature type="compositionally biased region" description="Polar residues" evidence="2">
    <location>
        <begin position="125"/>
        <end position="149"/>
    </location>
</feature>
<gene>
    <name evidence="4" type="ORF">ACHE_20950A</name>
</gene>
<accession>A0A7R7VJF7</accession>
<dbReference type="InterPro" id="IPR032640">
    <property type="entry name" value="AMPK1_CBM"/>
</dbReference>